<name>A0ACB6Z5V3_THEGA</name>
<organism evidence="1 2">
    <name type="scientific">Thelephora ganbajun</name>
    <name type="common">Ganba fungus</name>
    <dbReference type="NCBI Taxonomy" id="370292"/>
    <lineage>
        <taxon>Eukaryota</taxon>
        <taxon>Fungi</taxon>
        <taxon>Dikarya</taxon>
        <taxon>Basidiomycota</taxon>
        <taxon>Agaricomycotina</taxon>
        <taxon>Agaricomycetes</taxon>
        <taxon>Thelephorales</taxon>
        <taxon>Thelephoraceae</taxon>
        <taxon>Thelephora</taxon>
    </lineage>
</organism>
<feature type="non-terminal residue" evidence="1">
    <location>
        <position position="819"/>
    </location>
</feature>
<reference evidence="1" key="2">
    <citation type="journal article" date="2020" name="Nat. Commun.">
        <title>Large-scale genome sequencing of mycorrhizal fungi provides insights into the early evolution of symbiotic traits.</title>
        <authorList>
            <person name="Miyauchi S."/>
            <person name="Kiss E."/>
            <person name="Kuo A."/>
            <person name="Drula E."/>
            <person name="Kohler A."/>
            <person name="Sanchez-Garcia M."/>
            <person name="Morin E."/>
            <person name="Andreopoulos B."/>
            <person name="Barry K.W."/>
            <person name="Bonito G."/>
            <person name="Buee M."/>
            <person name="Carver A."/>
            <person name="Chen C."/>
            <person name="Cichocki N."/>
            <person name="Clum A."/>
            <person name="Culley D."/>
            <person name="Crous P.W."/>
            <person name="Fauchery L."/>
            <person name="Girlanda M."/>
            <person name="Hayes R.D."/>
            <person name="Keri Z."/>
            <person name="LaButti K."/>
            <person name="Lipzen A."/>
            <person name="Lombard V."/>
            <person name="Magnuson J."/>
            <person name="Maillard F."/>
            <person name="Murat C."/>
            <person name="Nolan M."/>
            <person name="Ohm R.A."/>
            <person name="Pangilinan J."/>
            <person name="Pereira M.F."/>
            <person name="Perotto S."/>
            <person name="Peter M."/>
            <person name="Pfister S."/>
            <person name="Riley R."/>
            <person name="Sitrit Y."/>
            <person name="Stielow J.B."/>
            <person name="Szollosi G."/>
            <person name="Zifcakova L."/>
            <person name="Stursova M."/>
            <person name="Spatafora J.W."/>
            <person name="Tedersoo L."/>
            <person name="Vaario L.M."/>
            <person name="Yamada A."/>
            <person name="Yan M."/>
            <person name="Wang P."/>
            <person name="Xu J."/>
            <person name="Bruns T."/>
            <person name="Baldrian P."/>
            <person name="Vilgalys R."/>
            <person name="Dunand C."/>
            <person name="Henrissat B."/>
            <person name="Grigoriev I.V."/>
            <person name="Hibbett D."/>
            <person name="Nagy L.G."/>
            <person name="Martin F.M."/>
        </authorList>
    </citation>
    <scope>NUCLEOTIDE SEQUENCE</scope>
    <source>
        <strain evidence="1">P2</strain>
    </source>
</reference>
<dbReference type="Proteomes" id="UP000886501">
    <property type="component" value="Unassembled WGS sequence"/>
</dbReference>
<keyword evidence="2" id="KW-1185">Reference proteome</keyword>
<reference evidence="1" key="1">
    <citation type="submission" date="2019-10" db="EMBL/GenBank/DDBJ databases">
        <authorList>
            <consortium name="DOE Joint Genome Institute"/>
            <person name="Kuo A."/>
            <person name="Miyauchi S."/>
            <person name="Kiss E."/>
            <person name="Drula E."/>
            <person name="Kohler A."/>
            <person name="Sanchez-Garcia M."/>
            <person name="Andreopoulos B."/>
            <person name="Barry K.W."/>
            <person name="Bonito G."/>
            <person name="Buee M."/>
            <person name="Carver A."/>
            <person name="Chen C."/>
            <person name="Cichocki N."/>
            <person name="Clum A."/>
            <person name="Culley D."/>
            <person name="Crous P.W."/>
            <person name="Fauchery L."/>
            <person name="Girlanda M."/>
            <person name="Hayes R."/>
            <person name="Keri Z."/>
            <person name="Labutti K."/>
            <person name="Lipzen A."/>
            <person name="Lombard V."/>
            <person name="Magnuson J."/>
            <person name="Maillard F."/>
            <person name="Morin E."/>
            <person name="Murat C."/>
            <person name="Nolan M."/>
            <person name="Ohm R."/>
            <person name="Pangilinan J."/>
            <person name="Pereira M."/>
            <person name="Perotto S."/>
            <person name="Peter M."/>
            <person name="Riley R."/>
            <person name="Sitrit Y."/>
            <person name="Stielow B."/>
            <person name="Szollosi G."/>
            <person name="Zifcakova L."/>
            <person name="Stursova M."/>
            <person name="Spatafora J.W."/>
            <person name="Tedersoo L."/>
            <person name="Vaario L.-M."/>
            <person name="Yamada A."/>
            <person name="Yan M."/>
            <person name="Wang P."/>
            <person name="Xu J."/>
            <person name="Bruns T."/>
            <person name="Baldrian P."/>
            <person name="Vilgalys R."/>
            <person name="Henrissat B."/>
            <person name="Grigoriev I.V."/>
            <person name="Hibbett D."/>
            <person name="Nagy L.G."/>
            <person name="Martin F.M."/>
        </authorList>
    </citation>
    <scope>NUCLEOTIDE SEQUENCE</scope>
    <source>
        <strain evidence="1">P2</strain>
    </source>
</reference>
<sequence>MSSRKRRLTDSGGTSGGNSDRSQSKKQRVADVTQILFDIAKESTNWFPPLKSALGEVTALIKRYEQFEGVKDMIKGLKPQFYRLKQNITTTSDGDREEVGRRKELTRCPHRLPTASTLVDGLRSALKEIEERSQELLAKSTAARFLDRDSGEVTRLVERLREAITHYHVSRKRFAATNRTHMGDQISQQQAIYDQIANLSSSLDTLLKLHEKSPAVKSKLDSVMARLDRLWSEEDNDDGLWDENEREHRAELFDTLRLINDNGNAFYNRINGQGYNESQDDIRAASAMADDIRDAIVDYQVAQQRTMYDMNCRLIDAADLFVLNSCRRAHGVGYQHGDRKGCLRGTRETVLNEVESWTRDFEKPPVFWLNGLAGTGKSTIAKTVSEWVFADGKLGASFFCSRDFEDRSNLHFIFPTLAFQLAHKYPTFRSVLIPLLRSNPDIVHEPLTNQMKELIVEPLKSADVWTVIVIDALDECEDEEPQSAILSVLGRFVDKIPKVKFFITGRPEPRIKTGFRLPLLMDSTDVFVLHDIHPSLIHGDIRLFLKHELSEVARRRRVQGWPSDEHIDVLCGRAGGLFVYAVATVKFLDSSTRLPERQLDAIVNFPEHTGHEGKTQFNSKTTLDCLYISILKTAFSEEDPEVDLKVRSAVGAVVLLVNPLPPPAIAELIGLDPREVTQFLTLLQSLLAFDGDSSQPVKPFHKSFPDFITDPSRCTDARFWISPEILHLELAMNCLRVMNDGLERNLLSLPDYALNSEVEDLETRIDDRISDALEYACRSWHSHLTKTEGDVADMVSHLHAFLEEKFLAWLEVASVLGAV</sequence>
<evidence type="ECO:0000313" key="2">
    <source>
        <dbReference type="Proteomes" id="UP000886501"/>
    </source>
</evidence>
<comment type="caution">
    <text evidence="1">The sequence shown here is derived from an EMBL/GenBank/DDBJ whole genome shotgun (WGS) entry which is preliminary data.</text>
</comment>
<evidence type="ECO:0000313" key="1">
    <source>
        <dbReference type="EMBL" id="KAF9645055.1"/>
    </source>
</evidence>
<accession>A0ACB6Z5V3</accession>
<gene>
    <name evidence="1" type="ORF">BDM02DRAFT_3173723</name>
</gene>
<proteinExistence type="predicted"/>
<protein>
    <submittedName>
        <fullName evidence="1">Uncharacterized protein</fullName>
    </submittedName>
</protein>
<dbReference type="EMBL" id="MU118106">
    <property type="protein sequence ID" value="KAF9645055.1"/>
    <property type="molecule type" value="Genomic_DNA"/>
</dbReference>